<feature type="region of interest" description="Disordered" evidence="1">
    <location>
        <begin position="123"/>
        <end position="213"/>
    </location>
</feature>
<dbReference type="PANTHER" id="PTHR45728">
    <property type="entry name" value="ACETYL-COA CARBOXYLASE, ISOFORM A"/>
    <property type="match status" value="1"/>
</dbReference>
<dbReference type="InterPro" id="IPR011763">
    <property type="entry name" value="COA_CT_C"/>
</dbReference>
<dbReference type="EMBL" id="JADAQX010000028">
    <property type="protein sequence ID" value="KAF8822729.1"/>
    <property type="molecule type" value="Genomic_DNA"/>
</dbReference>
<protein>
    <submittedName>
        <fullName evidence="4">Acetyl-CoA carboxylase ACC1</fullName>
    </submittedName>
</protein>
<feature type="compositionally biased region" description="Basic and acidic residues" evidence="1">
    <location>
        <begin position="141"/>
        <end position="151"/>
    </location>
</feature>
<dbReference type="InterPro" id="IPR011762">
    <property type="entry name" value="COA_CT_N"/>
</dbReference>
<name>A0ABQ7JFF8_9APIC</name>
<organism evidence="4 5">
    <name type="scientific">Cardiosporidium cionae</name>
    <dbReference type="NCBI Taxonomy" id="476202"/>
    <lineage>
        <taxon>Eukaryota</taxon>
        <taxon>Sar</taxon>
        <taxon>Alveolata</taxon>
        <taxon>Apicomplexa</taxon>
        <taxon>Aconoidasida</taxon>
        <taxon>Nephromycida</taxon>
        <taxon>Cardiosporidium</taxon>
    </lineage>
</organism>
<evidence type="ECO:0000259" key="3">
    <source>
        <dbReference type="PROSITE" id="PS50989"/>
    </source>
</evidence>
<dbReference type="PROSITE" id="PS50989">
    <property type="entry name" value="COA_CT_CTER"/>
    <property type="match status" value="1"/>
</dbReference>
<feature type="non-terminal residue" evidence="4">
    <location>
        <position position="1"/>
    </location>
</feature>
<evidence type="ECO:0000313" key="5">
    <source>
        <dbReference type="Proteomes" id="UP000823046"/>
    </source>
</evidence>
<dbReference type="Gene3D" id="2.40.460.10">
    <property type="entry name" value="Biotin dependent carboxylase carboxyltransferase"/>
    <property type="match status" value="1"/>
</dbReference>
<dbReference type="Pfam" id="PF01039">
    <property type="entry name" value="Carboxyl_trans"/>
    <property type="match status" value="1"/>
</dbReference>
<evidence type="ECO:0000256" key="1">
    <source>
        <dbReference type="SAM" id="MobiDB-lite"/>
    </source>
</evidence>
<dbReference type="PANTHER" id="PTHR45728:SF3">
    <property type="entry name" value="ACETYL-COA CARBOXYLASE"/>
    <property type="match status" value="1"/>
</dbReference>
<dbReference type="Gene3D" id="3.90.226.10">
    <property type="entry name" value="2-enoyl-CoA Hydratase, Chain A, domain 1"/>
    <property type="match status" value="2"/>
</dbReference>
<accession>A0ABQ7JFF8</accession>
<sequence>FFVAGLNALEVASRNEFDKRAGNHILVVTVCSFSQQSRISPATTEVAARTLANRYEKRLAKNCVNIMELRYVQRASRMAESCVPIRLVLDNPTGQTLRVRKFVEVTNPTTGEQVLSALDSGDTLSISSRDNGANYSSRISRGNDLDGRPVDYPHPLACPLDQKRAMASSLSTPYIPQKEYIRDEEEETEKEEEEKEEEEEAEKEEEEEEEKDLFEEAVKKQWRKCPKFYFRQLDEFPGGNSPDLSPHSTFTAATTRSYNAAPPASFLPDKVLEAVELSLNSKGMLEEIYREPGQNECGMVAWKVNIYTPEFPKGRPFILIGNDCTIQMGTFGVQEDLLFQKASEISRKQGIPRVYIAVNSGARMGLAAEVQKVLKVEWIDSQNPSRGFKYIYLTASDYKRLRTIDSVVAEPVDHPTEGKVYKITDVIGSQIGLGVENLCGSGAIAGETSKAYNSTFTITFVTGRSVGIGAYITRLGQRVIQKSSCAPILLTGYQALNRLNGRDVYTSNDEIGGIDVMYKNGVSHLVVKGDLEGCEAILDWLSYVPAHRDGPLPIMVDPNDPINRSVFYKPSRATDDPRFILTGCIDTKGQWLGGIFDRGTFREVLADWAKSVICGRARLGGIPVGVINVETRVTQAKQPADPAMPNTSEITFPRAGQVWFPDSAYKTAQSIWDFGREELPLFIFANWRGFSGGQRDMFNEVLKFGSFIVDALVAYKQPCFVYIPPKAELRGGAWVVVDSRINPEHMEMYADIDSRGGVLEPTGMVEIKYREKALVETATRLDPTLRQLTEEDKHFEKEGVPIDASKRQTLKEKYDKRLQELLPVYKQVAVYFADLHDTSVRMKKKHAIRDIVPWEKSRHFFYWRLRRQLILFNLRNEVIKCHPTLSLIAAERLIYKWAEDSGHSVESNYQFVQWACHSIQDISKRLKMLRRKYIRQQTIDLCKESAKTVIETVKEVEPTALLQHAAPPAIAHNSASSSQRSVVALSAITQPNEEQQ</sequence>
<dbReference type="PROSITE" id="PS50980">
    <property type="entry name" value="COA_CT_NTER"/>
    <property type="match status" value="1"/>
</dbReference>
<dbReference type="InterPro" id="IPR029045">
    <property type="entry name" value="ClpP/crotonase-like_dom_sf"/>
</dbReference>
<gene>
    <name evidence="4" type="primary">ACC1</name>
    <name evidence="4" type="ORF">IE077_002894</name>
</gene>
<dbReference type="SUPFAM" id="SSF52096">
    <property type="entry name" value="ClpP/crotonase"/>
    <property type="match status" value="2"/>
</dbReference>
<comment type="caution">
    <text evidence="4">The sequence shown here is derived from an EMBL/GenBank/DDBJ whole genome shotgun (WGS) entry which is preliminary data.</text>
</comment>
<proteinExistence type="predicted"/>
<dbReference type="Pfam" id="PF08326">
    <property type="entry name" value="ACC_central"/>
    <property type="match status" value="1"/>
</dbReference>
<evidence type="ECO:0000259" key="2">
    <source>
        <dbReference type="PROSITE" id="PS50980"/>
    </source>
</evidence>
<dbReference type="InterPro" id="IPR034733">
    <property type="entry name" value="AcCoA_carboxyl_beta"/>
</dbReference>
<dbReference type="InterPro" id="IPR049076">
    <property type="entry name" value="ACCA"/>
</dbReference>
<feature type="compositionally biased region" description="Polar residues" evidence="1">
    <location>
        <begin position="123"/>
        <end position="140"/>
    </location>
</feature>
<feature type="compositionally biased region" description="Acidic residues" evidence="1">
    <location>
        <begin position="182"/>
        <end position="213"/>
    </location>
</feature>
<dbReference type="Proteomes" id="UP000823046">
    <property type="component" value="Unassembled WGS sequence"/>
</dbReference>
<dbReference type="InterPro" id="IPR013537">
    <property type="entry name" value="AcCoA_COase_cen"/>
</dbReference>
<feature type="domain" description="CoA carboxyltransferase C-terminal" evidence="3">
    <location>
        <begin position="561"/>
        <end position="880"/>
    </location>
</feature>
<reference evidence="4 5" key="1">
    <citation type="journal article" date="2020" name="bioRxiv">
        <title>Metabolic contributions of an alphaproteobacterial endosymbiont in the apicomplexan Cardiosporidium cionae.</title>
        <authorList>
            <person name="Hunter E.S."/>
            <person name="Paight C.J."/>
            <person name="Lane C.E."/>
        </authorList>
    </citation>
    <scope>NUCLEOTIDE SEQUENCE [LARGE SCALE GENOMIC DNA]</scope>
    <source>
        <strain evidence="4">ESH_2018</strain>
    </source>
</reference>
<feature type="domain" description="CoA carboxyltransferase N-terminal" evidence="2">
    <location>
        <begin position="221"/>
        <end position="556"/>
    </location>
</feature>
<keyword evidence="5" id="KW-1185">Reference proteome</keyword>
<evidence type="ECO:0000313" key="4">
    <source>
        <dbReference type="EMBL" id="KAF8822729.1"/>
    </source>
</evidence>